<feature type="region of interest" description="Disordered" evidence="1">
    <location>
        <begin position="1"/>
        <end position="38"/>
    </location>
</feature>
<reference evidence="2" key="1">
    <citation type="submission" date="2024-01" db="EMBL/GenBank/DDBJ databases">
        <authorList>
            <person name="Webb A."/>
        </authorList>
    </citation>
    <scope>NUCLEOTIDE SEQUENCE</scope>
    <source>
        <strain evidence="2">Pm1</strain>
    </source>
</reference>
<evidence type="ECO:0000256" key="1">
    <source>
        <dbReference type="SAM" id="MobiDB-lite"/>
    </source>
</evidence>
<name>A0AAV1TLI8_9STRA</name>
<protein>
    <recommendedName>
        <fullName evidence="4">BZIP domain-containing protein</fullName>
    </recommendedName>
</protein>
<feature type="compositionally biased region" description="Basic and acidic residues" evidence="1">
    <location>
        <begin position="1"/>
        <end position="12"/>
    </location>
</feature>
<sequence length="151" mass="17788">MASQELKHEQHAAPDLGVVEVERKRKQRELKRKSRERKKRNILELQTTAQALELEYKELIAAKLKREEQGKQQQSEGMTVKSDTNVAEIEQSQIAELQKKYSAVRDEMHELREQMTGFKQKLEEYERFIAMLDGHLMDFQDVDKRQEESSG</sequence>
<evidence type="ECO:0000313" key="3">
    <source>
        <dbReference type="Proteomes" id="UP001162060"/>
    </source>
</evidence>
<comment type="caution">
    <text evidence="2">The sequence shown here is derived from an EMBL/GenBank/DDBJ whole genome shotgun (WGS) entry which is preliminary data.</text>
</comment>
<accession>A0AAV1TLI8</accession>
<organism evidence="2 3">
    <name type="scientific">Peronospora matthiolae</name>
    <dbReference type="NCBI Taxonomy" id="2874970"/>
    <lineage>
        <taxon>Eukaryota</taxon>
        <taxon>Sar</taxon>
        <taxon>Stramenopiles</taxon>
        <taxon>Oomycota</taxon>
        <taxon>Peronosporomycetes</taxon>
        <taxon>Peronosporales</taxon>
        <taxon>Peronosporaceae</taxon>
        <taxon>Peronospora</taxon>
    </lineage>
</organism>
<feature type="compositionally biased region" description="Basic residues" evidence="1">
    <location>
        <begin position="24"/>
        <end position="38"/>
    </location>
</feature>
<evidence type="ECO:0008006" key="4">
    <source>
        <dbReference type="Google" id="ProtNLM"/>
    </source>
</evidence>
<dbReference type="Proteomes" id="UP001162060">
    <property type="component" value="Unassembled WGS sequence"/>
</dbReference>
<proteinExistence type="predicted"/>
<dbReference type="EMBL" id="CAKLBY020000068">
    <property type="protein sequence ID" value="CAK7923230.1"/>
    <property type="molecule type" value="Genomic_DNA"/>
</dbReference>
<evidence type="ECO:0000313" key="2">
    <source>
        <dbReference type="EMBL" id="CAK7923230.1"/>
    </source>
</evidence>
<gene>
    <name evidence="2" type="ORF">PM001_LOCUS8380</name>
</gene>
<dbReference type="AlphaFoldDB" id="A0AAV1TLI8"/>